<proteinExistence type="predicted"/>
<feature type="domain" description="ShKT" evidence="2">
    <location>
        <begin position="21"/>
        <end position="55"/>
    </location>
</feature>
<accession>A0A914LS71</accession>
<evidence type="ECO:0000313" key="3">
    <source>
        <dbReference type="Proteomes" id="UP000887563"/>
    </source>
</evidence>
<organism evidence="3 4">
    <name type="scientific">Meloidogyne incognita</name>
    <name type="common">Southern root-knot nematode worm</name>
    <name type="synonym">Oxyuris incognita</name>
    <dbReference type="NCBI Taxonomy" id="6306"/>
    <lineage>
        <taxon>Eukaryota</taxon>
        <taxon>Metazoa</taxon>
        <taxon>Ecdysozoa</taxon>
        <taxon>Nematoda</taxon>
        <taxon>Chromadorea</taxon>
        <taxon>Rhabditida</taxon>
        <taxon>Tylenchina</taxon>
        <taxon>Tylenchomorpha</taxon>
        <taxon>Tylenchoidea</taxon>
        <taxon>Meloidogynidae</taxon>
        <taxon>Meloidogyninae</taxon>
        <taxon>Meloidogyne</taxon>
        <taxon>Meloidogyne incognita group</taxon>
    </lineage>
</organism>
<evidence type="ECO:0000313" key="4">
    <source>
        <dbReference type="WBParaSite" id="Minc3s00824g17787"/>
    </source>
</evidence>
<name>A0A914LS71_MELIC</name>
<dbReference type="InterPro" id="IPR003582">
    <property type="entry name" value="ShKT_dom"/>
</dbReference>
<keyword evidence="3" id="KW-1185">Reference proteome</keyword>
<dbReference type="AlphaFoldDB" id="A0A914LS71"/>
<sequence>MACNCRVSCRICSPKYEIATCYDYHDQCREWAAKGECKKNNWMLENCKSSCNYKKHFVIL</sequence>
<evidence type="ECO:0000256" key="1">
    <source>
        <dbReference type="PROSITE-ProRule" id="PRU01005"/>
    </source>
</evidence>
<dbReference type="Proteomes" id="UP000887563">
    <property type="component" value="Unplaced"/>
</dbReference>
<reference evidence="4" key="1">
    <citation type="submission" date="2022-11" db="UniProtKB">
        <authorList>
            <consortium name="WormBaseParasite"/>
        </authorList>
    </citation>
    <scope>IDENTIFICATION</scope>
</reference>
<dbReference type="PROSITE" id="PS51670">
    <property type="entry name" value="SHKT"/>
    <property type="match status" value="1"/>
</dbReference>
<protein>
    <submittedName>
        <fullName evidence="4">ShKT domain-containing protein</fullName>
    </submittedName>
</protein>
<dbReference type="SMART" id="SM00254">
    <property type="entry name" value="ShKT"/>
    <property type="match status" value="1"/>
</dbReference>
<dbReference type="WBParaSite" id="Minc3s00824g17787">
    <property type="protein sequence ID" value="Minc3s00824g17787"/>
    <property type="gene ID" value="Minc3s00824g17787"/>
</dbReference>
<evidence type="ECO:0000259" key="2">
    <source>
        <dbReference type="PROSITE" id="PS51670"/>
    </source>
</evidence>
<dbReference type="Pfam" id="PF01549">
    <property type="entry name" value="ShK"/>
    <property type="match status" value="1"/>
</dbReference>
<comment type="caution">
    <text evidence="1">Lacks conserved residue(s) required for the propagation of feature annotation.</text>
</comment>